<keyword evidence="4 15" id="KW-1133">Transmembrane helix</keyword>
<evidence type="ECO:0000256" key="5">
    <source>
        <dbReference type="ARBA" id="ARBA00023136"/>
    </source>
</evidence>
<comment type="catalytic activity">
    <reaction evidence="9">
        <text>6-(alpha-D-glucosaminyl)-(1-octadecanoyl,2-(9Z)-octadecenoyl-sn-glycero-3-phospho)-1D-myo-inositol(in) = 6-(alpha-D-glucosaminyl)-(1-octadecanoyl,2-(9Z)-octadecenoyl-sn-glycero-3-phospho)-1D-myo-inositol(out)</text>
        <dbReference type="Rhea" id="RHEA:71495"/>
        <dbReference type="ChEBI" id="CHEBI:190691"/>
    </reaction>
</comment>
<feature type="transmembrane region" description="Helical" evidence="15">
    <location>
        <begin position="406"/>
        <end position="425"/>
    </location>
</feature>
<evidence type="ECO:0000256" key="14">
    <source>
        <dbReference type="ARBA" id="ARBA00093208"/>
    </source>
</evidence>
<dbReference type="GO" id="GO:0012505">
    <property type="term" value="C:endomembrane system"/>
    <property type="evidence" value="ECO:0007669"/>
    <property type="project" value="TreeGrafter"/>
</dbReference>
<dbReference type="OrthoDB" id="378564at2759"/>
<comment type="similarity">
    <text evidence="2">Belongs to the CLPTM1 family.</text>
</comment>
<evidence type="ECO:0000256" key="13">
    <source>
        <dbReference type="ARBA" id="ARBA00045827"/>
    </source>
</evidence>
<sequence length="541" mass="62279">MKFSFTLLGSCIFIAYMTHSIWTIARLFIPPKCDVGQSCFHSFLAKQPKLQMFGFTSVRRNPSLESEVKLVYSNKNFKYRDELEKPLIIPLPQSVRNNGSLYLHLFVAASDFGRAKERTNIQGGGLWINLMQDPFTITAFAKLTQYRVPQAETFKLLDDKQKKSEPEKSTNRLNIPVVHIKPSVQFNILTESYSLPMKDLPPELAYLLRLAPDGSYLPLIQYNYLSSRISNLIEVNKDMMEANITLSYAPIAVGKLRLMLQLESGLRSLKEFGFSAKDIDEVKGIFADTNIYLLCTTMFVAALHLLFDFLALKNDVSFWRHTKSFVGLSTRTILWRAFSQAVVFLYLLDENTSMLVLVPAGLTTLVEFWKVKKCLRVQISFSGIQIGSTGSAESQTQQFDQQCMSYLQYLLWPLCIGGAIYSLLYEPHTGWYSWTIHNMVRGVYAFGFLFMLPQLFINYKLKSVAHLPWRAFMYKAFNTFIDDLFAFTITMPTAHRVACFRDDAVFLVYLYQRWLYPVDKKRVDHGTEIDETVGEERLKKD</sequence>
<evidence type="ECO:0000256" key="1">
    <source>
        <dbReference type="ARBA" id="ARBA00004141"/>
    </source>
</evidence>
<evidence type="ECO:0000256" key="4">
    <source>
        <dbReference type="ARBA" id="ARBA00022989"/>
    </source>
</evidence>
<evidence type="ECO:0000313" key="17">
    <source>
        <dbReference type="Proteomes" id="UP000494165"/>
    </source>
</evidence>
<evidence type="ECO:0000256" key="7">
    <source>
        <dbReference type="ARBA" id="ARBA00024631"/>
    </source>
</evidence>
<name>A0A8S1C7F1_9INSE</name>
<feature type="transmembrane region" description="Helical" evidence="15">
    <location>
        <begin position="431"/>
        <end position="452"/>
    </location>
</feature>
<dbReference type="PANTHER" id="PTHR21347">
    <property type="entry name" value="CLEFT LIP AND PALATE ASSOCIATED TRANSMEMBRANE PROTEIN-RELATED"/>
    <property type="match status" value="1"/>
</dbReference>
<evidence type="ECO:0000256" key="11">
    <source>
        <dbReference type="ARBA" id="ARBA00042320"/>
    </source>
</evidence>
<evidence type="ECO:0000256" key="6">
    <source>
        <dbReference type="ARBA" id="ARBA00024615"/>
    </source>
</evidence>
<dbReference type="AlphaFoldDB" id="A0A8S1C7F1"/>
<proteinExistence type="inferred from homology"/>
<dbReference type="GO" id="GO:0016020">
    <property type="term" value="C:membrane"/>
    <property type="evidence" value="ECO:0007669"/>
    <property type="project" value="UniProtKB-SubCell"/>
</dbReference>
<dbReference type="InterPro" id="IPR008429">
    <property type="entry name" value="CLPTM1"/>
</dbReference>
<reference evidence="16 17" key="1">
    <citation type="submission" date="2020-04" db="EMBL/GenBank/DDBJ databases">
        <authorList>
            <person name="Alioto T."/>
            <person name="Alioto T."/>
            <person name="Gomez Garrido J."/>
        </authorList>
    </citation>
    <scope>NUCLEOTIDE SEQUENCE [LARGE SCALE GENOMIC DNA]</scope>
</reference>
<dbReference type="Pfam" id="PF05602">
    <property type="entry name" value="CLPTM1"/>
    <property type="match status" value="1"/>
</dbReference>
<evidence type="ECO:0000256" key="8">
    <source>
        <dbReference type="ARBA" id="ARBA00035895"/>
    </source>
</evidence>
<dbReference type="EMBL" id="CADEPI010000014">
    <property type="protein sequence ID" value="CAB3364015.1"/>
    <property type="molecule type" value="Genomic_DNA"/>
</dbReference>
<gene>
    <name evidence="16" type="ORF">CLODIP_2_CD06946</name>
</gene>
<evidence type="ECO:0000256" key="10">
    <source>
        <dbReference type="ARBA" id="ARBA00040905"/>
    </source>
</evidence>
<evidence type="ECO:0000313" key="16">
    <source>
        <dbReference type="EMBL" id="CAB3364015.1"/>
    </source>
</evidence>
<evidence type="ECO:0000256" key="15">
    <source>
        <dbReference type="SAM" id="Phobius"/>
    </source>
</evidence>
<comment type="subcellular location">
    <subcellularLocation>
        <location evidence="1">Membrane</location>
        <topology evidence="1">Multi-pass membrane protein</topology>
    </subcellularLocation>
</comment>
<accession>A0A8S1C7F1</accession>
<comment type="caution">
    <text evidence="16">The sequence shown here is derived from an EMBL/GenBank/DDBJ whole genome shotgun (WGS) entry which is preliminary data.</text>
</comment>
<organism evidence="16 17">
    <name type="scientific">Cloeon dipterum</name>
    <dbReference type="NCBI Taxonomy" id="197152"/>
    <lineage>
        <taxon>Eukaryota</taxon>
        <taxon>Metazoa</taxon>
        <taxon>Ecdysozoa</taxon>
        <taxon>Arthropoda</taxon>
        <taxon>Hexapoda</taxon>
        <taxon>Insecta</taxon>
        <taxon>Pterygota</taxon>
        <taxon>Palaeoptera</taxon>
        <taxon>Ephemeroptera</taxon>
        <taxon>Pisciforma</taxon>
        <taxon>Baetidae</taxon>
        <taxon>Cloeon</taxon>
    </lineage>
</organism>
<evidence type="ECO:0000256" key="12">
    <source>
        <dbReference type="ARBA" id="ARBA00043155"/>
    </source>
</evidence>
<comment type="catalytic activity">
    <reaction evidence="14">
        <text>a 6-(alpha-D-glucosaminyl)-1-(1,2-diacyl-sn-glycero-3-phospho)-1D-myo-inositol(in) = a 6-(alpha-D-glucosaminyl)-1-(1,2-diacyl-sn-glycero-3-phospho)-1D-myo-inositol(out)</text>
        <dbReference type="Rhea" id="RHEA:71491"/>
        <dbReference type="ChEBI" id="CHEBI:57997"/>
    </reaction>
</comment>
<keyword evidence="3 15" id="KW-0812">Transmembrane</keyword>
<keyword evidence="5 15" id="KW-0472">Membrane</keyword>
<dbReference type="PANTHER" id="PTHR21347:SF0">
    <property type="entry name" value="LIPID SCRAMBLASE CLPTM1L"/>
    <property type="match status" value="1"/>
</dbReference>
<comment type="catalytic activity">
    <reaction evidence="8">
        <text>a 1,2-diacyl-sn-glycero-3-phospho-(1D-myo-inositol)(in) = a 1,2-diacyl-sn-glycero-3-phospho-(1D-myo-inositol)(out)</text>
        <dbReference type="Rhea" id="RHEA:38691"/>
        <dbReference type="ChEBI" id="CHEBI:57880"/>
    </reaction>
</comment>
<evidence type="ECO:0000256" key="9">
    <source>
        <dbReference type="ARBA" id="ARBA00036810"/>
    </source>
</evidence>
<keyword evidence="17" id="KW-1185">Reference proteome</keyword>
<feature type="transmembrane region" description="Helical" evidence="15">
    <location>
        <begin position="291"/>
        <end position="312"/>
    </location>
</feature>
<evidence type="ECO:0000256" key="2">
    <source>
        <dbReference type="ARBA" id="ARBA00009310"/>
    </source>
</evidence>
<comment type="catalytic activity">
    <reaction evidence="7">
        <text>a 1,2-diacyl-sn-glycero-3-phosphocholine(in) = a 1,2-diacyl-sn-glycero-3-phosphocholine(out)</text>
        <dbReference type="Rhea" id="RHEA:38571"/>
        <dbReference type="ChEBI" id="CHEBI:57643"/>
    </reaction>
</comment>
<comment type="function">
    <text evidence="13">Scramblase that mediates the translocation of glucosaminylphosphatidylinositol (alpha-D-GlcN-(1-6)-(1,2-diacyl-sn-glycero-3-phospho)-1D-myo-inositol, GlcN-PI) across the endoplasmic reticulum (ER) membrane, from the cytosolic leaflet to the luminal leaflet of the ER membrane, where it participates in the biosynthesis of glycosylphosphatidylinositol (GPI). GPI is a lipid glycoconjugate involved in post-translational modification of proteins. Can also translocate 1,2-diacyl-sn-glycero-3-phospho-(1D-myo-inositol) (phosphatidylinositol or PI), as well as several other phospholipids (1,2-diacyl-sn-glycero-3-phosphocholine, 1,2-diacyl-sn-glycero-3-phosphoethanolamine), and N-acetylglucosaminylphosphatidylinositol (GlcNAc-PI) in vitro.</text>
</comment>
<dbReference type="Proteomes" id="UP000494165">
    <property type="component" value="Unassembled WGS sequence"/>
</dbReference>
<protein>
    <recommendedName>
        <fullName evidence="10">Lipid scramblase CLPTM1L</fullName>
    </recommendedName>
    <alternativeName>
        <fullName evidence="12">Cisplatin resistance-related protein 9</fullName>
    </alternativeName>
    <alternativeName>
        <fullName evidence="11">Cleft lip and palate transmembrane protein 1-like protein</fullName>
    </alternativeName>
</protein>
<evidence type="ECO:0000256" key="3">
    <source>
        <dbReference type="ARBA" id="ARBA00022692"/>
    </source>
</evidence>
<comment type="catalytic activity">
    <reaction evidence="6">
        <text>a 1,2-diacyl-sn-glycero-3-phosphoethanolamine(in) = a 1,2-diacyl-sn-glycero-3-phosphoethanolamine(out)</text>
        <dbReference type="Rhea" id="RHEA:38895"/>
        <dbReference type="ChEBI" id="CHEBI:64612"/>
    </reaction>
</comment>